<dbReference type="AlphaFoldDB" id="A0A1F5WG68"/>
<dbReference type="CDD" id="cd03424">
    <property type="entry name" value="NUDIX_ADPRase_Nudt5_UGPPase_Nudt14"/>
    <property type="match status" value="1"/>
</dbReference>
<dbReference type="InterPro" id="IPR000086">
    <property type="entry name" value="NUDIX_hydrolase_dom"/>
</dbReference>
<dbReference type="PANTHER" id="PTHR11839:SF18">
    <property type="entry name" value="NUDIX HYDROLASE DOMAIN-CONTAINING PROTEIN"/>
    <property type="match status" value="1"/>
</dbReference>
<accession>A0A1F5WG68</accession>
<dbReference type="PROSITE" id="PS51462">
    <property type="entry name" value="NUDIX"/>
    <property type="match status" value="1"/>
</dbReference>
<dbReference type="Proteomes" id="UP000178406">
    <property type="component" value="Unassembled WGS sequence"/>
</dbReference>
<dbReference type="Pfam" id="PF00293">
    <property type="entry name" value="NUDIX"/>
    <property type="match status" value="1"/>
</dbReference>
<dbReference type="Gene3D" id="3.90.79.10">
    <property type="entry name" value="Nucleoside Triphosphate Pyrophosphohydrolase"/>
    <property type="match status" value="1"/>
</dbReference>
<dbReference type="GO" id="GO:0019693">
    <property type="term" value="P:ribose phosphate metabolic process"/>
    <property type="evidence" value="ECO:0007669"/>
    <property type="project" value="TreeGrafter"/>
</dbReference>
<feature type="domain" description="Nudix hydrolase" evidence="3">
    <location>
        <begin position="44"/>
        <end position="190"/>
    </location>
</feature>
<dbReference type="EMBL" id="MFHQ01000009">
    <property type="protein sequence ID" value="OGF74616.1"/>
    <property type="molecule type" value="Genomic_DNA"/>
</dbReference>
<gene>
    <name evidence="4" type="ORF">A3J56_02405</name>
</gene>
<name>A0A1F5WG68_9BACT</name>
<sequence length="213" mass="24470">MKGRIQKIIPLSKKFHNVFRFTRRIAEVELAGGVRYSFVRHVLETGPAVSILPYFYDKESKDWHVILVRQYRPAVSAISLEAPGGLLNQGKSVKAEMARELHEEAGTRVSTRDIKVVDTHHLASSFCDQVVHLGIVCLPVESNKEFLRKLKRYHGVVSEQEFTQVISLPIQKLLTKSNLVKYTLTKYQIHDLARRLGYFSKKENKFYTDIKTA</sequence>
<dbReference type="InterPro" id="IPR015797">
    <property type="entry name" value="NUDIX_hydrolase-like_dom_sf"/>
</dbReference>
<evidence type="ECO:0000313" key="4">
    <source>
        <dbReference type="EMBL" id="OGF74616.1"/>
    </source>
</evidence>
<dbReference type="GO" id="GO:0016787">
    <property type="term" value="F:hydrolase activity"/>
    <property type="evidence" value="ECO:0007669"/>
    <property type="project" value="UniProtKB-KW"/>
</dbReference>
<evidence type="ECO:0000256" key="1">
    <source>
        <dbReference type="ARBA" id="ARBA00001946"/>
    </source>
</evidence>
<organism evidence="4 5">
    <name type="scientific">Candidatus Giovannonibacteria bacterium RIFCSPHIGHO2_02_FULL_46_20</name>
    <dbReference type="NCBI Taxonomy" id="1798338"/>
    <lineage>
        <taxon>Bacteria</taxon>
        <taxon>Candidatus Giovannoniibacteriota</taxon>
    </lineage>
</organism>
<dbReference type="SUPFAM" id="SSF55811">
    <property type="entry name" value="Nudix"/>
    <property type="match status" value="1"/>
</dbReference>
<proteinExistence type="predicted"/>
<protein>
    <recommendedName>
        <fullName evidence="3">Nudix hydrolase domain-containing protein</fullName>
    </recommendedName>
</protein>
<reference evidence="4 5" key="1">
    <citation type="journal article" date="2016" name="Nat. Commun.">
        <title>Thousands of microbial genomes shed light on interconnected biogeochemical processes in an aquifer system.</title>
        <authorList>
            <person name="Anantharaman K."/>
            <person name="Brown C.T."/>
            <person name="Hug L.A."/>
            <person name="Sharon I."/>
            <person name="Castelle C.J."/>
            <person name="Probst A.J."/>
            <person name="Thomas B.C."/>
            <person name="Singh A."/>
            <person name="Wilkins M.J."/>
            <person name="Karaoz U."/>
            <person name="Brodie E.L."/>
            <person name="Williams K.H."/>
            <person name="Hubbard S.S."/>
            <person name="Banfield J.F."/>
        </authorList>
    </citation>
    <scope>NUCLEOTIDE SEQUENCE [LARGE SCALE GENOMIC DNA]</scope>
</reference>
<evidence type="ECO:0000259" key="3">
    <source>
        <dbReference type="PROSITE" id="PS51462"/>
    </source>
</evidence>
<comment type="cofactor">
    <cofactor evidence="1">
        <name>Mg(2+)</name>
        <dbReference type="ChEBI" id="CHEBI:18420"/>
    </cofactor>
</comment>
<dbReference type="PANTHER" id="PTHR11839">
    <property type="entry name" value="UDP/ADP-SUGAR PYROPHOSPHATASE"/>
    <property type="match status" value="1"/>
</dbReference>
<keyword evidence="2" id="KW-0378">Hydrolase</keyword>
<evidence type="ECO:0000313" key="5">
    <source>
        <dbReference type="Proteomes" id="UP000178406"/>
    </source>
</evidence>
<evidence type="ECO:0000256" key="2">
    <source>
        <dbReference type="ARBA" id="ARBA00022801"/>
    </source>
</evidence>
<comment type="caution">
    <text evidence="4">The sequence shown here is derived from an EMBL/GenBank/DDBJ whole genome shotgun (WGS) entry which is preliminary data.</text>
</comment>
<dbReference type="STRING" id="1798338.A3J56_02405"/>
<dbReference type="GO" id="GO:0006753">
    <property type="term" value="P:nucleoside phosphate metabolic process"/>
    <property type="evidence" value="ECO:0007669"/>
    <property type="project" value="TreeGrafter"/>
</dbReference>